<gene>
    <name evidence="9" type="ORF">g.35814</name>
    <name evidence="7" type="ORF">g.35816</name>
    <name evidence="8" type="ORF">g.35818</name>
</gene>
<reference evidence="8" key="1">
    <citation type="submission" date="2015-12" db="EMBL/GenBank/DDBJ databases">
        <title>De novo transcriptome assembly of four potential Pierce s Disease insect vectors from Arizona vineyards.</title>
        <authorList>
            <person name="Tassone E.E."/>
        </authorList>
    </citation>
    <scope>NUCLEOTIDE SEQUENCE</scope>
</reference>
<evidence type="ECO:0000313" key="9">
    <source>
        <dbReference type="EMBL" id="JAS23833.1"/>
    </source>
</evidence>
<evidence type="ECO:0000256" key="1">
    <source>
        <dbReference type="ARBA" id="ARBA00022737"/>
    </source>
</evidence>
<dbReference type="Gene3D" id="1.25.10.10">
    <property type="entry name" value="Leucine-rich Repeat Variant"/>
    <property type="match status" value="2"/>
</dbReference>
<accession>A0A1B6DAP1</accession>
<feature type="domain" description="Maestro-like HEAT-repeats" evidence="3">
    <location>
        <begin position="907"/>
        <end position="1127"/>
    </location>
</feature>
<feature type="domain" description="MROH2B-like N-terminal HEAT-repeats" evidence="5">
    <location>
        <begin position="37"/>
        <end position="256"/>
    </location>
</feature>
<evidence type="ECO:0000313" key="7">
    <source>
        <dbReference type="EMBL" id="JAS16938.1"/>
    </source>
</evidence>
<dbReference type="InterPro" id="IPR055408">
    <property type="entry name" value="HEAT_MROH2B-like"/>
</dbReference>
<evidence type="ECO:0000313" key="8">
    <source>
        <dbReference type="EMBL" id="JAS22726.1"/>
    </source>
</evidence>
<organism evidence="8">
    <name type="scientific">Clastoptera arizonana</name>
    <name type="common">Arizona spittle bug</name>
    <dbReference type="NCBI Taxonomy" id="38151"/>
    <lineage>
        <taxon>Eukaryota</taxon>
        <taxon>Metazoa</taxon>
        <taxon>Ecdysozoa</taxon>
        <taxon>Arthropoda</taxon>
        <taxon>Hexapoda</taxon>
        <taxon>Insecta</taxon>
        <taxon>Pterygota</taxon>
        <taxon>Neoptera</taxon>
        <taxon>Paraneoptera</taxon>
        <taxon>Hemiptera</taxon>
        <taxon>Auchenorrhyncha</taxon>
        <taxon>Cercopoidea</taxon>
        <taxon>Clastopteridae</taxon>
        <taxon>Clastoptera</taxon>
    </lineage>
</organism>
<dbReference type="EMBL" id="GEDC01013465">
    <property type="protein sequence ID" value="JAS23833.1"/>
    <property type="molecule type" value="Transcribed_RNA"/>
</dbReference>
<evidence type="ECO:0000259" key="6">
    <source>
        <dbReference type="Pfam" id="PF23227"/>
    </source>
</evidence>
<protein>
    <recommendedName>
        <fullName evidence="10">Maestro heat-like repeat-containing protein family member 1</fullName>
    </recommendedName>
</protein>
<dbReference type="InterPro" id="IPR021133">
    <property type="entry name" value="HEAT_type_2"/>
</dbReference>
<dbReference type="GO" id="GO:0005737">
    <property type="term" value="C:cytoplasm"/>
    <property type="evidence" value="ECO:0007669"/>
    <property type="project" value="TreeGrafter"/>
</dbReference>
<feature type="domain" description="MROH2B-like HEAT-repeats" evidence="4">
    <location>
        <begin position="259"/>
        <end position="869"/>
    </location>
</feature>
<dbReference type="Pfam" id="PF23221">
    <property type="entry name" value="HEAT_MROH2B_1st"/>
    <property type="match status" value="1"/>
</dbReference>
<evidence type="ECO:0000256" key="2">
    <source>
        <dbReference type="PROSITE-ProRule" id="PRU00103"/>
    </source>
</evidence>
<dbReference type="EMBL" id="GEDC01014572">
    <property type="protein sequence ID" value="JAS22726.1"/>
    <property type="molecule type" value="Transcribed_RNA"/>
</dbReference>
<dbReference type="InterPro" id="IPR055406">
    <property type="entry name" value="HEAT_Maestro"/>
</dbReference>
<dbReference type="InterPro" id="IPR048465">
    <property type="entry name" value="Maestro-like_HEAT"/>
</dbReference>
<dbReference type="Pfam" id="PF21047">
    <property type="entry name" value="HEAT_Maestro"/>
    <property type="match status" value="1"/>
</dbReference>
<keyword evidence="1" id="KW-0677">Repeat</keyword>
<dbReference type="PROSITE" id="PS50077">
    <property type="entry name" value="HEAT_REPEAT"/>
    <property type="match status" value="1"/>
</dbReference>
<evidence type="ECO:0000259" key="3">
    <source>
        <dbReference type="Pfam" id="PF21047"/>
    </source>
</evidence>
<dbReference type="InterPro" id="IPR056282">
    <property type="entry name" value="MROH2B-like_N_HEAT"/>
</dbReference>
<dbReference type="InterPro" id="IPR016024">
    <property type="entry name" value="ARM-type_fold"/>
</dbReference>
<dbReference type="Pfam" id="PF23210">
    <property type="entry name" value="HEAT_Maestro_2"/>
    <property type="match status" value="1"/>
</dbReference>
<proteinExistence type="predicted"/>
<name>A0A1B6DAP1_9HEMI</name>
<dbReference type="PANTHER" id="PTHR23120">
    <property type="entry name" value="MAESTRO-RELATED HEAT DOMAIN-CONTAINING"/>
    <property type="match status" value="1"/>
</dbReference>
<feature type="repeat" description="HEAT" evidence="2">
    <location>
        <begin position="1573"/>
        <end position="1602"/>
    </location>
</feature>
<dbReference type="InterPro" id="IPR045206">
    <property type="entry name" value="Maestro_heat-like_prot"/>
</dbReference>
<dbReference type="Pfam" id="PF23227">
    <property type="entry name" value="HEAT_MROH2B_C"/>
    <property type="match status" value="1"/>
</dbReference>
<evidence type="ECO:0008006" key="10">
    <source>
        <dbReference type="Google" id="ProtNLM"/>
    </source>
</evidence>
<dbReference type="PANTHER" id="PTHR23120:SF0">
    <property type="entry name" value="MAESTRO HEAT-LIKE REPEAT FAMILY MEMBER 1"/>
    <property type="match status" value="1"/>
</dbReference>
<dbReference type="InterPro" id="IPR011989">
    <property type="entry name" value="ARM-like"/>
</dbReference>
<evidence type="ECO:0000259" key="4">
    <source>
        <dbReference type="Pfam" id="PF23210"/>
    </source>
</evidence>
<feature type="domain" description="Maestro/Maestro-like HEAT-repeats" evidence="6">
    <location>
        <begin position="1327"/>
        <end position="1599"/>
    </location>
</feature>
<dbReference type="EMBL" id="GEDC01020360">
    <property type="protein sequence ID" value="JAS16938.1"/>
    <property type="molecule type" value="Transcribed_RNA"/>
</dbReference>
<dbReference type="SUPFAM" id="SSF48371">
    <property type="entry name" value="ARM repeat"/>
    <property type="match status" value="2"/>
</dbReference>
<evidence type="ECO:0000259" key="5">
    <source>
        <dbReference type="Pfam" id="PF23221"/>
    </source>
</evidence>
<sequence>MDALTLSDANLIVAINSLLEAAGDKEELVRNKVASSLKRLAKKYPSDVLCCAKVFREKNSKMTTHHLTTLLVVMEHICQEHADDLDDSVVKQLVVFSVDEMTKSHDYLPDTQFPASNMLVALGHKNCVIVMGGLVHKLQPGNNPHYTILHTMANLAVTNVSGFIPFIKASLSAMLRGLSAVGNDPIRQVYSYAFGKFSEAILEYMSNIDQRPDTSITKEAFAEEITTAYEVLISTWLQSKESKLIENIIVAVGPMFAIMNEDKQAEMTSRTINCIFGLYRRQNTINHYPLTQCLASILKVAPTKAIEPMFDQLVYLLGQMVVSTPDYNAPMTVKNHSEVLRCYDMLGMHFADRISALIIKQLSSSSERDKVEGLIVSAHLLSGTENVLKHRIPDIITPLRSLLTINSARVKKALLKTIVALTCRGNAENGTDFIEFLVRHCCPHPVFTGPEWDDLRAMCSSTVYLLSSTVEGVEPLLWSVLLRLLLISEYDAACATVARSLAHLAAKRNENKAEIKNGMGEPYSEAIFARCIALLGCPLNNNRGPQLLSFLKNYATEINPKLENLWNHKIPQLITYLEVSEWSESEWEALLLEFVSSTLQTIDNESWVILLASQICTHLPIYFNSVSDERSALLKTLALAGCNIKDRQIISTHLDVILTPLRTYSIANSKACADAIGILSRVHLDLVSSRLESLRQSELSRRSSRLLGLIKDNRLDSEVERARVTLLRCYAAVATQAPSKQFLPKLENGLIEWLLQQISSINHLKDASSKEATLLAIGSIADSLDRHREDYSDSLKYKELFLDKLLAQINNSSVPEPMLFRVTAAIVKLPPSITSDTRYNLLRSSLNLVFHDTDNSAEDKGFDKQLILKNFGILVEEILLNDVSPATLDDIVTLLDNFLRPVNTQQRAAAVYILRVALLAYYHNMKFVSENPSKFSQAGLILGRAVLRCLDLDSNIHSVALDCARLILLITIKYEGHATAGDPEIDTAFSTMQETEPYIISEHLGKIIASKLPHYQQNHFIKSLLEGLSDMEPVNIESLGEILVCFIQLKGGEMFHHINDILADFLLRLGGLNTTSHSGVLKAVLSIAKHHPKAVVSTLLSQALPLHVSICNCWRTLASEPAMAADVIEQFLHIMATTSLVNDNPHKDRPSIAALKPLAVVSAFREIFLVSSIKDLVISHYAQLFTLLFTTFATFIGVSPPVYSPSSSKSIFIPNRDAYKINPARDVQDALINFLICTSGGTGSEMFVVEYGKDFGDSLEIEAFLQVVSNLVRNICSTMSHMLPKLLLCLPAHANSSQDNIRVAVAAFNSECIKIQCLGQALIVDGVLNNLQNSLTDPSPLVRRISLIGLSNISYLDDQQRERHCESVLEALMQGLDDHDAASHGEIALQAMIGLSQVLPTIPQSYIRDIQVAVALRIKPFFEKDNVLLRTTSLKLLGELAQSGGSALPGFQDQVKASLVCLLMHLSDTEASVVKACKSTLRSVSNILEAERTAGMMNHLIDDATLQYQQFITDLAKLLVEEMGDQIPIMVMTALSYSKSSWAPIRGNSAIFIGVLYSNSPPDVREHIPLDSIISRMLQLIKDSDKNVRTCAAHAVAVLFMT</sequence>